<dbReference type="PROSITE" id="PS50097">
    <property type="entry name" value="BTB"/>
    <property type="match status" value="1"/>
</dbReference>
<organism evidence="2 3">
    <name type="scientific">Cotesia glomerata</name>
    <name type="common">Lepidopteran parasitic wasp</name>
    <name type="synonym">Apanteles glomeratus</name>
    <dbReference type="NCBI Taxonomy" id="32391"/>
    <lineage>
        <taxon>Eukaryota</taxon>
        <taxon>Metazoa</taxon>
        <taxon>Ecdysozoa</taxon>
        <taxon>Arthropoda</taxon>
        <taxon>Hexapoda</taxon>
        <taxon>Insecta</taxon>
        <taxon>Pterygota</taxon>
        <taxon>Neoptera</taxon>
        <taxon>Endopterygota</taxon>
        <taxon>Hymenoptera</taxon>
        <taxon>Apocrita</taxon>
        <taxon>Ichneumonoidea</taxon>
        <taxon>Braconidae</taxon>
        <taxon>Microgastrinae</taxon>
        <taxon>Cotesia</taxon>
    </lineage>
</organism>
<dbReference type="PANTHER" id="PTHR24413">
    <property type="entry name" value="SPECKLE-TYPE POZ PROTEIN"/>
    <property type="match status" value="1"/>
</dbReference>
<sequence>MIPIRKDITNWTDDIMFEDLVIPSNSHRCKLNNSPMIRFRNLDTCNKESTALHEYDILINCSIIWQAFTDDTLSAKSYKNMEAYFKNSEFSDVKIRAKNNEEFPAHKIILSSNSSVFKQMLTIDMKEKKENFINLPELDADIIKELLYFLYHGKLDKASENNAILLELVKVADMYCISELKRVCDLSLSNNLSLDNVISLLEVSQAYKLLILKQRALIYITNNVNSLCLQEM</sequence>
<gene>
    <name evidence="2" type="ORF">KQX54_009215</name>
</gene>
<proteinExistence type="predicted"/>
<dbReference type="CDD" id="cd18186">
    <property type="entry name" value="BTB_POZ_ZBTB_KLHL-like"/>
    <property type="match status" value="1"/>
</dbReference>
<feature type="domain" description="BTB" evidence="1">
    <location>
        <begin position="91"/>
        <end position="159"/>
    </location>
</feature>
<dbReference type="SUPFAM" id="SSF54695">
    <property type="entry name" value="POZ domain"/>
    <property type="match status" value="1"/>
</dbReference>
<name>A0AAV7HQK9_COTGL</name>
<evidence type="ECO:0000313" key="2">
    <source>
        <dbReference type="EMBL" id="KAH0546403.1"/>
    </source>
</evidence>
<evidence type="ECO:0000259" key="1">
    <source>
        <dbReference type="PROSITE" id="PS50097"/>
    </source>
</evidence>
<dbReference type="EMBL" id="JAHXZJ010002237">
    <property type="protein sequence ID" value="KAH0546403.1"/>
    <property type="molecule type" value="Genomic_DNA"/>
</dbReference>
<accession>A0AAV7HQK9</accession>
<keyword evidence="3" id="KW-1185">Reference proteome</keyword>
<comment type="caution">
    <text evidence="2">The sequence shown here is derived from an EMBL/GenBank/DDBJ whole genome shotgun (WGS) entry which is preliminary data.</text>
</comment>
<dbReference type="InterPro" id="IPR011333">
    <property type="entry name" value="SKP1/BTB/POZ_sf"/>
</dbReference>
<dbReference type="Pfam" id="PF00651">
    <property type="entry name" value="BTB"/>
    <property type="match status" value="1"/>
</dbReference>
<reference evidence="2 3" key="1">
    <citation type="journal article" date="2021" name="J. Hered.">
        <title>A chromosome-level genome assembly of the parasitoid wasp, Cotesia glomerata (Hymenoptera: Braconidae).</title>
        <authorList>
            <person name="Pinto B.J."/>
            <person name="Weis J.J."/>
            <person name="Gamble T."/>
            <person name="Ode P.J."/>
            <person name="Paul R."/>
            <person name="Zaspel J.M."/>
        </authorList>
    </citation>
    <scope>NUCLEOTIDE SEQUENCE [LARGE SCALE GENOMIC DNA]</scope>
    <source>
        <strain evidence="2">CgM1</strain>
    </source>
</reference>
<dbReference type="AlphaFoldDB" id="A0AAV7HQK9"/>
<dbReference type="Gene3D" id="3.30.710.10">
    <property type="entry name" value="Potassium Channel Kv1.1, Chain A"/>
    <property type="match status" value="1"/>
</dbReference>
<dbReference type="InterPro" id="IPR000210">
    <property type="entry name" value="BTB/POZ_dom"/>
</dbReference>
<evidence type="ECO:0000313" key="3">
    <source>
        <dbReference type="Proteomes" id="UP000826195"/>
    </source>
</evidence>
<protein>
    <recommendedName>
        <fullName evidence="1">BTB domain-containing protein</fullName>
    </recommendedName>
</protein>
<dbReference type="SMART" id="SM00225">
    <property type="entry name" value="BTB"/>
    <property type="match status" value="1"/>
</dbReference>
<dbReference type="Proteomes" id="UP000826195">
    <property type="component" value="Unassembled WGS sequence"/>
</dbReference>